<dbReference type="AlphaFoldDB" id="A0A6A4NF96"/>
<gene>
    <name evidence="1" type="ORF">Lalb_Chr19g0128551</name>
</gene>
<organism evidence="1 2">
    <name type="scientific">Lupinus albus</name>
    <name type="common">White lupine</name>
    <name type="synonym">Lupinus termis</name>
    <dbReference type="NCBI Taxonomy" id="3870"/>
    <lineage>
        <taxon>Eukaryota</taxon>
        <taxon>Viridiplantae</taxon>
        <taxon>Streptophyta</taxon>
        <taxon>Embryophyta</taxon>
        <taxon>Tracheophyta</taxon>
        <taxon>Spermatophyta</taxon>
        <taxon>Magnoliopsida</taxon>
        <taxon>eudicotyledons</taxon>
        <taxon>Gunneridae</taxon>
        <taxon>Pentapetalae</taxon>
        <taxon>rosids</taxon>
        <taxon>fabids</taxon>
        <taxon>Fabales</taxon>
        <taxon>Fabaceae</taxon>
        <taxon>Papilionoideae</taxon>
        <taxon>50 kb inversion clade</taxon>
        <taxon>genistoids sensu lato</taxon>
        <taxon>core genistoids</taxon>
        <taxon>Genisteae</taxon>
        <taxon>Lupinus</taxon>
    </lineage>
</organism>
<name>A0A6A4NF96_LUPAL</name>
<proteinExistence type="predicted"/>
<protein>
    <submittedName>
        <fullName evidence="1">Uncharacterized protein</fullName>
    </submittedName>
</protein>
<accession>A0A6A4NF96</accession>
<keyword evidence="2" id="KW-1185">Reference proteome</keyword>
<evidence type="ECO:0000313" key="1">
    <source>
        <dbReference type="EMBL" id="KAE9592366.1"/>
    </source>
</evidence>
<dbReference type="Proteomes" id="UP000447434">
    <property type="component" value="Chromosome 19"/>
</dbReference>
<evidence type="ECO:0000313" key="2">
    <source>
        <dbReference type="Proteomes" id="UP000447434"/>
    </source>
</evidence>
<sequence length="57" mass="6588">MILKSSLTSLTMLDDCKVFPSITYTVKGYPYKNYIPLSFLIQNPNCKHNLYDDSVPR</sequence>
<comment type="caution">
    <text evidence="1">The sequence shown here is derived from an EMBL/GenBank/DDBJ whole genome shotgun (WGS) entry which is preliminary data.</text>
</comment>
<dbReference type="EMBL" id="WOCE01000019">
    <property type="protein sequence ID" value="KAE9592366.1"/>
    <property type="molecule type" value="Genomic_DNA"/>
</dbReference>
<reference evidence="2" key="1">
    <citation type="journal article" date="2020" name="Nat. Commun.">
        <title>Genome sequence of the cluster root forming white lupin.</title>
        <authorList>
            <person name="Hufnagel B."/>
            <person name="Marques A."/>
            <person name="Soriano A."/>
            <person name="Marques L."/>
            <person name="Divol F."/>
            <person name="Doumas P."/>
            <person name="Sallet E."/>
            <person name="Mancinotti D."/>
            <person name="Carrere S."/>
            <person name="Marande W."/>
            <person name="Arribat S."/>
            <person name="Keller J."/>
            <person name="Huneau C."/>
            <person name="Blein T."/>
            <person name="Aime D."/>
            <person name="Laguerre M."/>
            <person name="Taylor J."/>
            <person name="Schubert V."/>
            <person name="Nelson M."/>
            <person name="Geu-Flores F."/>
            <person name="Crespi M."/>
            <person name="Gallardo-Guerrero K."/>
            <person name="Delaux P.-M."/>
            <person name="Salse J."/>
            <person name="Berges H."/>
            <person name="Guyot R."/>
            <person name="Gouzy J."/>
            <person name="Peret B."/>
        </authorList>
    </citation>
    <scope>NUCLEOTIDE SEQUENCE [LARGE SCALE GENOMIC DNA]</scope>
    <source>
        <strain evidence="2">cv. Amiga</strain>
    </source>
</reference>